<proteinExistence type="predicted"/>
<keyword evidence="2" id="KW-1185">Reference proteome</keyword>
<dbReference type="AlphaFoldDB" id="A0A8D5A0X3"/>
<protein>
    <recommendedName>
        <fullName evidence="3">HK97 gp10 family phage protein</fullName>
    </recommendedName>
</protein>
<dbReference type="OrthoDB" id="1630761at2"/>
<dbReference type="Proteomes" id="UP000320585">
    <property type="component" value="Chromosome"/>
</dbReference>
<dbReference type="InterPro" id="IPR010064">
    <property type="entry name" value="HK97-gp10_tail"/>
</dbReference>
<organism evidence="1 2">
    <name type="scientific">Dialister hominis</name>
    <dbReference type="NCBI Taxonomy" id="2582419"/>
    <lineage>
        <taxon>Bacteria</taxon>
        <taxon>Bacillati</taxon>
        <taxon>Bacillota</taxon>
        <taxon>Negativicutes</taxon>
        <taxon>Veillonellales</taxon>
        <taxon>Veillonellaceae</taxon>
        <taxon>Dialister</taxon>
    </lineage>
</organism>
<reference evidence="2" key="1">
    <citation type="submission" date="2019-05" db="EMBL/GenBank/DDBJ databases">
        <title>Complete genome sequencing of Dialister sp. strain 5BBH33.</title>
        <authorList>
            <person name="Sakamoto M."/>
            <person name="Murakami T."/>
            <person name="Mori H."/>
        </authorList>
    </citation>
    <scope>NUCLEOTIDE SEQUENCE [LARGE SCALE GENOMIC DNA]</scope>
    <source>
        <strain evidence="2">5BBH33</strain>
    </source>
</reference>
<dbReference type="EMBL" id="AP019697">
    <property type="protein sequence ID" value="BBK24938.1"/>
    <property type="molecule type" value="Genomic_DNA"/>
</dbReference>
<dbReference type="GeneID" id="92716091"/>
<dbReference type="Pfam" id="PF04883">
    <property type="entry name" value="HK97-gp10_like"/>
    <property type="match status" value="1"/>
</dbReference>
<dbReference type="RefSeq" id="WP_143332453.1">
    <property type="nucleotide sequence ID" value="NZ_AP019697.1"/>
</dbReference>
<evidence type="ECO:0000313" key="2">
    <source>
        <dbReference type="Proteomes" id="UP000320585"/>
    </source>
</evidence>
<dbReference type="KEGG" id="dho:Dia5BBH33_08730"/>
<name>A0A8D5A0X3_9FIRM</name>
<evidence type="ECO:0008006" key="3">
    <source>
        <dbReference type="Google" id="ProtNLM"/>
    </source>
</evidence>
<gene>
    <name evidence="1" type="ORF">Dia5BBH33_08730</name>
</gene>
<accession>A0A8D5A0X3</accession>
<evidence type="ECO:0000313" key="1">
    <source>
        <dbReference type="EMBL" id="BBK24938.1"/>
    </source>
</evidence>
<sequence>MRIEEYTALIEKVQKEFPAEAEAELQRGAKKLRREIKAASPVGHAKHPHKLKNSWKMEMAGTSAKTLEAHIYSTAPHFHLVERGHVWKTPHGKIKGYKQGTHFMEKTVNAEGPGIYDEMGRRLAEKVGVELG</sequence>